<dbReference type="Proteomes" id="UP001056120">
    <property type="component" value="Linkage Group LG18"/>
</dbReference>
<proteinExistence type="predicted"/>
<evidence type="ECO:0000313" key="2">
    <source>
        <dbReference type="Proteomes" id="UP001056120"/>
    </source>
</evidence>
<name>A0ACB9E894_9ASTR</name>
<gene>
    <name evidence="1" type="ORF">L1987_54604</name>
</gene>
<reference evidence="1 2" key="2">
    <citation type="journal article" date="2022" name="Mol. Ecol. Resour.">
        <title>The genomes of chicory, endive, great burdock and yacon provide insights into Asteraceae paleo-polyploidization history and plant inulin production.</title>
        <authorList>
            <person name="Fan W."/>
            <person name="Wang S."/>
            <person name="Wang H."/>
            <person name="Wang A."/>
            <person name="Jiang F."/>
            <person name="Liu H."/>
            <person name="Zhao H."/>
            <person name="Xu D."/>
            <person name="Zhang Y."/>
        </authorList>
    </citation>
    <scope>NUCLEOTIDE SEQUENCE [LARGE SCALE GENOMIC DNA]</scope>
    <source>
        <strain evidence="2">cv. Yunnan</strain>
        <tissue evidence="1">Leaves</tissue>
    </source>
</reference>
<sequence length="95" mass="10579">MHMGTQDDMDAEDYHAKEQNSTEVDEGNDHTIDDQEQAVATDELDLDSVNFIVGDSHIGLNEVGSEFVGNLKVHEDPTREEASPNLYAKRECMAL</sequence>
<keyword evidence="2" id="KW-1185">Reference proteome</keyword>
<dbReference type="EMBL" id="CM042035">
    <property type="protein sequence ID" value="KAI3754813.1"/>
    <property type="molecule type" value="Genomic_DNA"/>
</dbReference>
<reference evidence="2" key="1">
    <citation type="journal article" date="2022" name="Mol. Ecol. Resour.">
        <title>The genomes of chicory, endive, great burdock and yacon provide insights into Asteraceae palaeo-polyploidization history and plant inulin production.</title>
        <authorList>
            <person name="Fan W."/>
            <person name="Wang S."/>
            <person name="Wang H."/>
            <person name="Wang A."/>
            <person name="Jiang F."/>
            <person name="Liu H."/>
            <person name="Zhao H."/>
            <person name="Xu D."/>
            <person name="Zhang Y."/>
        </authorList>
    </citation>
    <scope>NUCLEOTIDE SEQUENCE [LARGE SCALE GENOMIC DNA]</scope>
    <source>
        <strain evidence="2">cv. Yunnan</strain>
    </source>
</reference>
<protein>
    <submittedName>
        <fullName evidence="1">Uncharacterized protein</fullName>
    </submittedName>
</protein>
<comment type="caution">
    <text evidence="1">The sequence shown here is derived from an EMBL/GenBank/DDBJ whole genome shotgun (WGS) entry which is preliminary data.</text>
</comment>
<evidence type="ECO:0000313" key="1">
    <source>
        <dbReference type="EMBL" id="KAI3754813.1"/>
    </source>
</evidence>
<accession>A0ACB9E894</accession>
<organism evidence="1 2">
    <name type="scientific">Smallanthus sonchifolius</name>
    <dbReference type="NCBI Taxonomy" id="185202"/>
    <lineage>
        <taxon>Eukaryota</taxon>
        <taxon>Viridiplantae</taxon>
        <taxon>Streptophyta</taxon>
        <taxon>Embryophyta</taxon>
        <taxon>Tracheophyta</taxon>
        <taxon>Spermatophyta</taxon>
        <taxon>Magnoliopsida</taxon>
        <taxon>eudicotyledons</taxon>
        <taxon>Gunneridae</taxon>
        <taxon>Pentapetalae</taxon>
        <taxon>asterids</taxon>
        <taxon>campanulids</taxon>
        <taxon>Asterales</taxon>
        <taxon>Asteraceae</taxon>
        <taxon>Asteroideae</taxon>
        <taxon>Heliantheae alliance</taxon>
        <taxon>Millerieae</taxon>
        <taxon>Smallanthus</taxon>
    </lineage>
</organism>